<comment type="caution">
    <text evidence="1">The sequence shown here is derived from an EMBL/GenBank/DDBJ whole genome shotgun (WGS) entry which is preliminary data.</text>
</comment>
<dbReference type="RefSeq" id="WP_138239212.1">
    <property type="nucleotide sequence ID" value="NZ_VBRY01000006.1"/>
</dbReference>
<dbReference type="Proteomes" id="UP000306585">
    <property type="component" value="Unassembled WGS sequence"/>
</dbReference>
<name>A0A5R9GLG0_9PROT</name>
<proteinExistence type="predicted"/>
<accession>A0A5R9GLG0</accession>
<dbReference type="EMBL" id="VBRY01000006">
    <property type="protein sequence ID" value="TLS67296.1"/>
    <property type="molecule type" value="Genomic_DNA"/>
</dbReference>
<evidence type="ECO:0000313" key="1">
    <source>
        <dbReference type="EMBL" id="TLS67296.1"/>
    </source>
</evidence>
<gene>
    <name evidence="1" type="ORF">FEF65_07645</name>
</gene>
<evidence type="ECO:0000313" key="2">
    <source>
        <dbReference type="Proteomes" id="UP000306585"/>
    </source>
</evidence>
<organism evidence="1 2">
    <name type="scientific">Mariprofundus erugo</name>
    <dbReference type="NCBI Taxonomy" id="2528639"/>
    <lineage>
        <taxon>Bacteria</taxon>
        <taxon>Pseudomonadati</taxon>
        <taxon>Pseudomonadota</taxon>
        <taxon>Candidatius Mariprofundia</taxon>
        <taxon>Mariprofundales</taxon>
        <taxon>Mariprofundaceae</taxon>
        <taxon>Mariprofundus</taxon>
    </lineage>
</organism>
<protein>
    <submittedName>
        <fullName evidence="1">Uncharacterized protein</fullName>
    </submittedName>
</protein>
<sequence>MNEIFLLIVGAAIALFSTWVKSWIDREAQCSNEVFKQRISCMNQIWSSFYEVKNIFGRKVALGHEKWLAQNHAEALEKLNAFRRLIDENQIVLSKEIVSGFRELDTYLFVLLGDEDQKPSQYVADLNVILEKLSKTINENMNVRAHKIDLRLST</sequence>
<keyword evidence="2" id="KW-1185">Reference proteome</keyword>
<dbReference type="AlphaFoldDB" id="A0A5R9GLG0"/>
<reference evidence="1 2" key="1">
    <citation type="journal article" date="2019" name="Appl. Environ. Microbiol.">
        <title>Environmental Evidence and Genomic Insight of Iron-oxidizing Bacteria Preference Towards More Corrosion Resistant Stainless Steel at Higher Salinities.</title>
        <authorList>
            <person name="Garrison C.E."/>
            <person name="Price K.A."/>
            <person name="Field E.K."/>
        </authorList>
    </citation>
    <scope>NUCLEOTIDE SEQUENCE [LARGE SCALE GENOMIC DNA]</scope>
    <source>
        <strain evidence="1 2">P3</strain>
    </source>
</reference>